<dbReference type="PANTHER" id="PTHR48086">
    <property type="entry name" value="SODIUM/PROLINE SYMPORTER-RELATED"/>
    <property type="match status" value="1"/>
</dbReference>
<feature type="transmembrane region" description="Helical" evidence="14">
    <location>
        <begin position="472"/>
        <end position="494"/>
    </location>
</feature>
<keyword evidence="8" id="KW-0915">Sodium</keyword>
<evidence type="ECO:0000256" key="8">
    <source>
        <dbReference type="ARBA" id="ARBA00023053"/>
    </source>
</evidence>
<evidence type="ECO:0000256" key="5">
    <source>
        <dbReference type="ARBA" id="ARBA00022692"/>
    </source>
</evidence>
<evidence type="ECO:0000256" key="3">
    <source>
        <dbReference type="ARBA" id="ARBA00022448"/>
    </source>
</evidence>
<evidence type="ECO:0000256" key="4">
    <source>
        <dbReference type="ARBA" id="ARBA00022475"/>
    </source>
</evidence>
<feature type="transmembrane region" description="Helical" evidence="14">
    <location>
        <begin position="6"/>
        <end position="28"/>
    </location>
</feature>
<keyword evidence="9" id="KW-0406">Ion transport</keyword>
<organism evidence="15 16">
    <name type="scientific">Pontiella desulfatans</name>
    <dbReference type="NCBI Taxonomy" id="2750659"/>
    <lineage>
        <taxon>Bacteria</taxon>
        <taxon>Pseudomonadati</taxon>
        <taxon>Kiritimatiellota</taxon>
        <taxon>Kiritimatiellia</taxon>
        <taxon>Kiritimatiellales</taxon>
        <taxon>Pontiellaceae</taxon>
        <taxon>Pontiella</taxon>
    </lineage>
</organism>
<feature type="transmembrane region" description="Helical" evidence="14">
    <location>
        <begin position="402"/>
        <end position="421"/>
    </location>
</feature>
<accession>A0A6C2U2Q4</accession>
<dbReference type="GO" id="GO:0006814">
    <property type="term" value="P:sodium ion transport"/>
    <property type="evidence" value="ECO:0007669"/>
    <property type="project" value="UniProtKB-KW"/>
</dbReference>
<protein>
    <submittedName>
        <fullName evidence="15">Sodium/glucose cotransporter</fullName>
    </submittedName>
</protein>
<feature type="transmembrane region" description="Helical" evidence="14">
    <location>
        <begin position="368"/>
        <end position="390"/>
    </location>
</feature>
<evidence type="ECO:0000256" key="10">
    <source>
        <dbReference type="ARBA" id="ARBA00023136"/>
    </source>
</evidence>
<feature type="transmembrane region" description="Helical" evidence="14">
    <location>
        <begin position="149"/>
        <end position="172"/>
    </location>
</feature>
<dbReference type="InterPro" id="IPR038377">
    <property type="entry name" value="Na/Glc_symporter_sf"/>
</dbReference>
<feature type="transmembrane region" description="Helical" evidence="14">
    <location>
        <begin position="119"/>
        <end position="143"/>
    </location>
</feature>
<dbReference type="GO" id="GO:0015293">
    <property type="term" value="F:symporter activity"/>
    <property type="evidence" value="ECO:0007669"/>
    <property type="project" value="UniProtKB-KW"/>
</dbReference>
<keyword evidence="11" id="KW-0739">Sodium transport</keyword>
<dbReference type="AlphaFoldDB" id="A0A6C2U2Q4"/>
<dbReference type="EMBL" id="CAAHFG010000001">
    <property type="protein sequence ID" value="VGO14183.1"/>
    <property type="molecule type" value="Genomic_DNA"/>
</dbReference>
<feature type="transmembrane region" description="Helical" evidence="14">
    <location>
        <begin position="531"/>
        <end position="551"/>
    </location>
</feature>
<keyword evidence="3" id="KW-0813">Transport</keyword>
<keyword evidence="5 14" id="KW-0812">Transmembrane</keyword>
<keyword evidence="4" id="KW-1003">Cell membrane</keyword>
<reference evidence="15 16" key="1">
    <citation type="submission" date="2019-04" db="EMBL/GenBank/DDBJ databases">
        <authorList>
            <person name="Van Vliet M D."/>
        </authorList>
    </citation>
    <scope>NUCLEOTIDE SEQUENCE [LARGE SCALE GENOMIC DNA]</scope>
    <source>
        <strain evidence="15 16">F1</strain>
    </source>
</reference>
<dbReference type="InterPro" id="IPR001734">
    <property type="entry name" value="Na/solute_symporter"/>
</dbReference>
<feature type="transmembrane region" description="Helical" evidence="14">
    <location>
        <begin position="267"/>
        <end position="291"/>
    </location>
</feature>
<keyword evidence="10 14" id="KW-0472">Membrane</keyword>
<gene>
    <name evidence="15" type="primary">sglT_6</name>
    <name evidence="15" type="ORF">PDESU_02742</name>
</gene>
<dbReference type="PROSITE" id="PS50283">
    <property type="entry name" value="NA_SOLUT_SYMP_3"/>
    <property type="match status" value="1"/>
</dbReference>
<evidence type="ECO:0000256" key="13">
    <source>
        <dbReference type="RuleBase" id="RU362091"/>
    </source>
</evidence>
<dbReference type="Pfam" id="PF00474">
    <property type="entry name" value="SSF"/>
    <property type="match status" value="1"/>
</dbReference>
<evidence type="ECO:0000256" key="2">
    <source>
        <dbReference type="ARBA" id="ARBA00006434"/>
    </source>
</evidence>
<feature type="transmembrane region" description="Helical" evidence="14">
    <location>
        <begin position="557"/>
        <end position="579"/>
    </location>
</feature>
<evidence type="ECO:0000256" key="14">
    <source>
        <dbReference type="SAM" id="Phobius"/>
    </source>
</evidence>
<feature type="transmembrane region" description="Helical" evidence="14">
    <location>
        <begin position="72"/>
        <end position="93"/>
    </location>
</feature>
<feature type="transmembrane region" description="Helical" evidence="14">
    <location>
        <begin position="40"/>
        <end position="60"/>
    </location>
</feature>
<dbReference type="Gene3D" id="1.20.1730.10">
    <property type="entry name" value="Sodium/glucose cotransporter"/>
    <property type="match status" value="1"/>
</dbReference>
<sequence>MLGIWDYLVIGLYLLFTMSIGFVCRKIAHNASDFFRGGGNMLWWMTGMSGIASGLSAWTFTAAACRVYEMGFLMLILYWLWLPAYLIIFFFLARRYRQMRVITVAEGIRRRYGRFTEQFWIWVQIPANMMIGAMWLMTVSIFMSAAVGVPLNLCILILGIVVTCVSLGAGAWSVIASDFVQMTIIIVGTITVLIRTLMLPEIGGLPGLMEKIPAEFTNFNMVEAPSVWIAFLGLSMVMRIMQASDLSQEGAKFLSVKDGGQAKKSTLVIATGSIFIPIVAFLPVMACSVIYPDLAQVFPDMPNPTEGSYMAIAAHVLPTGMVGLIVCAMFAASISSMDTALNRNAGFCVRNFYIEFIKPNASEKEQLLMGRIFTVILAVALIILATTLANNREIGLFEFSNLVFSLVIPPMVVPAVFGFVYKKTPVWSGWSTVVVGFCAAFFAKFYISIDAAGKYIWGLDEMNKMEHGDVTFIVITAFTLMCSISWFFFSSLFYKRVTPGHRESIEALFKDMRTPIDHVAEKSENRDAAQYHIVGSLNLILGSLLMCGFLIPNSLGGRMVFIYCGGVVAGIGGILLTIYKKKVAAEQG</sequence>
<evidence type="ECO:0000256" key="7">
    <source>
        <dbReference type="ARBA" id="ARBA00022989"/>
    </source>
</evidence>
<keyword evidence="16" id="KW-1185">Reference proteome</keyword>
<feature type="transmembrane region" description="Helical" evidence="14">
    <location>
        <begin position="179"/>
        <end position="199"/>
    </location>
</feature>
<feature type="transmembrane region" description="Helical" evidence="14">
    <location>
        <begin position="311"/>
        <end position="334"/>
    </location>
</feature>
<dbReference type="GO" id="GO:0005886">
    <property type="term" value="C:plasma membrane"/>
    <property type="evidence" value="ECO:0007669"/>
    <property type="project" value="UniProtKB-SubCell"/>
</dbReference>
<evidence type="ECO:0000256" key="11">
    <source>
        <dbReference type="ARBA" id="ARBA00023201"/>
    </source>
</evidence>
<dbReference type="InterPro" id="IPR050277">
    <property type="entry name" value="Sodium:Solute_Symporter"/>
</dbReference>
<evidence type="ECO:0000256" key="12">
    <source>
        <dbReference type="ARBA" id="ARBA00033708"/>
    </source>
</evidence>
<evidence type="ECO:0000313" key="15">
    <source>
        <dbReference type="EMBL" id="VGO14183.1"/>
    </source>
</evidence>
<evidence type="ECO:0000256" key="1">
    <source>
        <dbReference type="ARBA" id="ARBA00004651"/>
    </source>
</evidence>
<comment type="catalytic activity">
    <reaction evidence="12">
        <text>L-proline(in) + Na(+)(in) = L-proline(out) + Na(+)(out)</text>
        <dbReference type="Rhea" id="RHEA:28967"/>
        <dbReference type="ChEBI" id="CHEBI:29101"/>
        <dbReference type="ChEBI" id="CHEBI:60039"/>
    </reaction>
</comment>
<evidence type="ECO:0000313" key="16">
    <source>
        <dbReference type="Proteomes" id="UP000366872"/>
    </source>
</evidence>
<feature type="transmembrane region" description="Helical" evidence="14">
    <location>
        <begin position="433"/>
        <end position="452"/>
    </location>
</feature>
<evidence type="ECO:0000256" key="6">
    <source>
        <dbReference type="ARBA" id="ARBA00022847"/>
    </source>
</evidence>
<comment type="subcellular location">
    <subcellularLocation>
        <location evidence="1">Cell membrane</location>
        <topology evidence="1">Multi-pass membrane protein</topology>
    </subcellularLocation>
</comment>
<evidence type="ECO:0000256" key="9">
    <source>
        <dbReference type="ARBA" id="ARBA00023065"/>
    </source>
</evidence>
<feature type="transmembrane region" description="Helical" evidence="14">
    <location>
        <begin position="219"/>
        <end position="238"/>
    </location>
</feature>
<dbReference type="RefSeq" id="WP_136079684.1">
    <property type="nucleotide sequence ID" value="NZ_CAAHFG010000001.1"/>
</dbReference>
<keyword evidence="7 14" id="KW-1133">Transmembrane helix</keyword>
<name>A0A6C2U2Q4_PONDE</name>
<keyword evidence="6" id="KW-0769">Symport</keyword>
<dbReference type="PANTHER" id="PTHR48086:SF3">
    <property type="entry name" value="SODIUM_PROLINE SYMPORTER"/>
    <property type="match status" value="1"/>
</dbReference>
<comment type="similarity">
    <text evidence="2 13">Belongs to the sodium:solute symporter (SSF) (TC 2.A.21) family.</text>
</comment>
<proteinExistence type="inferred from homology"/>
<dbReference type="Proteomes" id="UP000366872">
    <property type="component" value="Unassembled WGS sequence"/>
</dbReference>